<dbReference type="PANTHER" id="PTHR47951:SF7">
    <property type="entry name" value="FLAVONOID 3',5'-HYDROXYLASE-LIKE ISOFORM X1"/>
    <property type="match status" value="1"/>
</dbReference>
<dbReference type="GO" id="GO:0020037">
    <property type="term" value="F:heme binding"/>
    <property type="evidence" value="ECO:0007669"/>
    <property type="project" value="InterPro"/>
</dbReference>
<dbReference type="AlphaFoldDB" id="A0AAD4VQK3"/>
<accession>A0AAD4VQK3</accession>
<evidence type="ECO:0000313" key="2">
    <source>
        <dbReference type="Proteomes" id="UP001054821"/>
    </source>
</evidence>
<protein>
    <submittedName>
        <fullName evidence="1">Uncharacterized protein</fullName>
    </submittedName>
</protein>
<keyword evidence="2" id="KW-1185">Reference proteome</keyword>
<dbReference type="SUPFAM" id="SSF48264">
    <property type="entry name" value="Cytochrome P450"/>
    <property type="match status" value="1"/>
</dbReference>
<reference evidence="1 2" key="1">
    <citation type="journal article" date="2022" name="G3 (Bethesda)">
        <title>Whole-genome sequence and methylome profiling of the almond [Prunus dulcis (Mill.) D.A. Webb] cultivar 'Nonpareil'.</title>
        <authorList>
            <person name="D'Amico-Willman K.M."/>
            <person name="Ouma W.Z."/>
            <person name="Meulia T."/>
            <person name="Sideli G.M."/>
            <person name="Gradziel T.M."/>
            <person name="Fresnedo-Ramirez J."/>
        </authorList>
    </citation>
    <scope>NUCLEOTIDE SEQUENCE [LARGE SCALE GENOMIC DNA]</scope>
    <source>
        <strain evidence="1">Clone GOH B32 T37-40</strain>
    </source>
</reference>
<evidence type="ECO:0000313" key="1">
    <source>
        <dbReference type="EMBL" id="KAI5328624.1"/>
    </source>
</evidence>
<organism evidence="1 2">
    <name type="scientific">Prunus dulcis</name>
    <name type="common">Almond</name>
    <name type="synonym">Amygdalus dulcis</name>
    <dbReference type="NCBI Taxonomy" id="3755"/>
    <lineage>
        <taxon>Eukaryota</taxon>
        <taxon>Viridiplantae</taxon>
        <taxon>Streptophyta</taxon>
        <taxon>Embryophyta</taxon>
        <taxon>Tracheophyta</taxon>
        <taxon>Spermatophyta</taxon>
        <taxon>Magnoliopsida</taxon>
        <taxon>eudicotyledons</taxon>
        <taxon>Gunneridae</taxon>
        <taxon>Pentapetalae</taxon>
        <taxon>rosids</taxon>
        <taxon>fabids</taxon>
        <taxon>Rosales</taxon>
        <taxon>Rosaceae</taxon>
        <taxon>Amygdaloideae</taxon>
        <taxon>Amygdaleae</taxon>
        <taxon>Prunus</taxon>
    </lineage>
</organism>
<proteinExistence type="predicted"/>
<dbReference type="Proteomes" id="UP001054821">
    <property type="component" value="Chromosome 5"/>
</dbReference>
<dbReference type="GO" id="GO:0004497">
    <property type="term" value="F:monooxygenase activity"/>
    <property type="evidence" value="ECO:0007669"/>
    <property type="project" value="InterPro"/>
</dbReference>
<dbReference type="GO" id="GO:0005506">
    <property type="term" value="F:iron ion binding"/>
    <property type="evidence" value="ECO:0007669"/>
    <property type="project" value="InterPro"/>
</dbReference>
<dbReference type="Gene3D" id="1.10.630.10">
    <property type="entry name" value="Cytochrome P450"/>
    <property type="match status" value="1"/>
</dbReference>
<sequence>MLSKANLDVGYALRKEEVLKLIGHIYGKVGNPIDLGQVAFFTVINTIMRMLWGETLEAEKGADLGAELRNVMSEIMELLGKANVSDFLMLKNGVPQVLDLRKLLNWGLALSSVVTSRDRLRRSTILSVLGPPLAITVLFLGAHEQLPSGSPILGLL</sequence>
<dbReference type="GO" id="GO:0016705">
    <property type="term" value="F:oxidoreductase activity, acting on paired donors, with incorporation or reduction of molecular oxygen"/>
    <property type="evidence" value="ECO:0007669"/>
    <property type="project" value="InterPro"/>
</dbReference>
<dbReference type="InterPro" id="IPR036396">
    <property type="entry name" value="Cyt_P450_sf"/>
</dbReference>
<dbReference type="PANTHER" id="PTHR47951">
    <property type="entry name" value="OS08G0547900 PROTEIN"/>
    <property type="match status" value="1"/>
</dbReference>
<gene>
    <name evidence="1" type="ORF">L3X38_028021</name>
</gene>
<dbReference type="EMBL" id="JAJFAZ020000005">
    <property type="protein sequence ID" value="KAI5328624.1"/>
    <property type="molecule type" value="Genomic_DNA"/>
</dbReference>
<comment type="caution">
    <text evidence="1">The sequence shown here is derived from an EMBL/GenBank/DDBJ whole genome shotgun (WGS) entry which is preliminary data.</text>
</comment>
<name>A0AAD4VQK3_PRUDU</name>